<proteinExistence type="predicted"/>
<dbReference type="AlphaFoldDB" id="Q2GKL3"/>
<dbReference type="HOGENOM" id="CLU_3283992_0_0_5"/>
<dbReference type="KEGG" id="aph:APH_0489"/>
<keyword evidence="2" id="KW-1185">Reference proteome</keyword>
<organism evidence="1 2">
    <name type="scientific">Anaplasma phagocytophilum (strain HZ)</name>
    <dbReference type="NCBI Taxonomy" id="212042"/>
    <lineage>
        <taxon>Bacteria</taxon>
        <taxon>Pseudomonadati</taxon>
        <taxon>Pseudomonadota</taxon>
        <taxon>Alphaproteobacteria</taxon>
        <taxon>Rickettsiales</taxon>
        <taxon>Anaplasmataceae</taxon>
        <taxon>Anaplasma</taxon>
        <taxon>phagocytophilum group</taxon>
    </lineage>
</organism>
<reference evidence="1 2" key="1">
    <citation type="journal article" date="2006" name="PLoS Genet.">
        <title>Comparative genomics of emerging human ehrlichiosis agents.</title>
        <authorList>
            <person name="Dunning Hotopp J.C."/>
            <person name="Lin M."/>
            <person name="Madupu R."/>
            <person name="Crabtree J."/>
            <person name="Angiuoli S.V."/>
            <person name="Eisen J.A."/>
            <person name="Seshadri R."/>
            <person name="Ren Q."/>
            <person name="Wu M."/>
            <person name="Utterback T.R."/>
            <person name="Smith S."/>
            <person name="Lewis M."/>
            <person name="Khouri H."/>
            <person name="Zhang C."/>
            <person name="Niu H."/>
            <person name="Lin Q."/>
            <person name="Ohashi N."/>
            <person name="Zhi N."/>
            <person name="Nelson W."/>
            <person name="Brinkac L.M."/>
            <person name="Dodson R.J."/>
            <person name="Rosovitz M.J."/>
            <person name="Sundaram J."/>
            <person name="Daugherty S.C."/>
            <person name="Davidsen T."/>
            <person name="Durkin A.S."/>
            <person name="Gwinn M."/>
            <person name="Haft D.H."/>
            <person name="Selengut J.D."/>
            <person name="Sullivan S.A."/>
            <person name="Zafar N."/>
            <person name="Zhou L."/>
            <person name="Benahmed F."/>
            <person name="Forberger H."/>
            <person name="Halpin R."/>
            <person name="Mulligan S."/>
            <person name="Robinson J."/>
            <person name="White O."/>
            <person name="Rikihisa Y."/>
            <person name="Tettelin H."/>
        </authorList>
    </citation>
    <scope>NUCLEOTIDE SEQUENCE [LARGE SCALE GENOMIC DNA]</scope>
    <source>
        <strain evidence="1 2">HZ</strain>
    </source>
</reference>
<gene>
    <name evidence="1" type="ordered locus">APH_0489</name>
</gene>
<dbReference type="EnsemblBacteria" id="ABD43920">
    <property type="protein sequence ID" value="ABD43920"/>
    <property type="gene ID" value="APH_0489"/>
</dbReference>
<protein>
    <submittedName>
        <fullName evidence="1">Uncharacterized protein</fullName>
    </submittedName>
</protein>
<evidence type="ECO:0000313" key="1">
    <source>
        <dbReference type="EMBL" id="ABD43920.1"/>
    </source>
</evidence>
<dbReference type="EMBL" id="CP000235">
    <property type="protein sequence ID" value="ABD43920.1"/>
    <property type="molecule type" value="Genomic_DNA"/>
</dbReference>
<dbReference type="PaxDb" id="212042-APH_0489"/>
<evidence type="ECO:0000313" key="2">
    <source>
        <dbReference type="Proteomes" id="UP000001943"/>
    </source>
</evidence>
<dbReference type="Proteomes" id="UP000001943">
    <property type="component" value="Chromosome"/>
</dbReference>
<name>Q2GKL3_ANAPZ</name>
<accession>Q2GKL3</accession>
<sequence>MSYQQPTGMTVLTDFAVVIRTMGIKQDFISVRAHCCLEEE</sequence>